<evidence type="ECO:0008006" key="3">
    <source>
        <dbReference type="Google" id="ProtNLM"/>
    </source>
</evidence>
<name>A0A2M6ITQ2_9BACT</name>
<dbReference type="Proteomes" id="UP000231056">
    <property type="component" value="Unassembled WGS sequence"/>
</dbReference>
<gene>
    <name evidence="1" type="ORF">COV58_03345</name>
</gene>
<accession>A0A2M6ITQ2</accession>
<dbReference type="SUPFAM" id="SSF52540">
    <property type="entry name" value="P-loop containing nucleoside triphosphate hydrolases"/>
    <property type="match status" value="1"/>
</dbReference>
<reference evidence="1 2" key="1">
    <citation type="submission" date="2017-09" db="EMBL/GenBank/DDBJ databases">
        <title>Depth-based differentiation of microbial function through sediment-hosted aquifers and enrichment of novel symbionts in the deep terrestrial subsurface.</title>
        <authorList>
            <person name="Probst A.J."/>
            <person name="Ladd B."/>
            <person name="Jarett J.K."/>
            <person name="Geller-Mcgrath D.E."/>
            <person name="Sieber C.M."/>
            <person name="Emerson J.B."/>
            <person name="Anantharaman K."/>
            <person name="Thomas B.C."/>
            <person name="Malmstrom R."/>
            <person name="Stieglmeier M."/>
            <person name="Klingl A."/>
            <person name="Woyke T."/>
            <person name="Ryan C.M."/>
            <person name="Banfield J.F."/>
        </authorList>
    </citation>
    <scope>NUCLEOTIDE SEQUENCE [LARGE SCALE GENOMIC DNA]</scope>
    <source>
        <strain evidence="1">CG11_big_fil_rev_8_21_14_0_20_36_8</strain>
    </source>
</reference>
<dbReference type="EMBL" id="PCVM01000077">
    <property type="protein sequence ID" value="PIQ73283.1"/>
    <property type="molecule type" value="Genomic_DNA"/>
</dbReference>
<comment type="caution">
    <text evidence="1">The sequence shown here is derived from an EMBL/GenBank/DDBJ whole genome shotgun (WGS) entry which is preliminary data.</text>
</comment>
<dbReference type="AlphaFoldDB" id="A0A2M6ITQ2"/>
<organism evidence="1 2">
    <name type="scientific">Candidatus Roizmanbacteria bacterium CG11_big_fil_rev_8_21_14_0_20_36_8</name>
    <dbReference type="NCBI Taxonomy" id="1974856"/>
    <lineage>
        <taxon>Bacteria</taxon>
        <taxon>Candidatus Roizmaniibacteriota</taxon>
    </lineage>
</organism>
<sequence length="231" mass="26119">MSNYPPPLYVECVGLPGSGKTTLVTELLAHVREPESVVTRQPFFSTKSLGKKILLAYSLSLRFGIPYLTAGWRCFGLSGIISRPFLRSYSEYIALHQVRMINPTTLVIYDQGPVTSAIWLSIQQKIPKERVHKFLQRVAISPALYVYLDISPALSYERCQGRAKNNDTIMTFTANRADEILNSFALYYEYHFSQIQNPSGMVLRLNAEESMGENVTRLITELSSRLPGVFK</sequence>
<proteinExistence type="predicted"/>
<dbReference type="InterPro" id="IPR027417">
    <property type="entry name" value="P-loop_NTPase"/>
</dbReference>
<dbReference type="Gene3D" id="3.40.50.300">
    <property type="entry name" value="P-loop containing nucleotide triphosphate hydrolases"/>
    <property type="match status" value="1"/>
</dbReference>
<evidence type="ECO:0000313" key="2">
    <source>
        <dbReference type="Proteomes" id="UP000231056"/>
    </source>
</evidence>
<evidence type="ECO:0000313" key="1">
    <source>
        <dbReference type="EMBL" id="PIQ73283.1"/>
    </source>
</evidence>
<protein>
    <recommendedName>
        <fullName evidence="3">Thymidylate kinase-like domain-containing protein</fullName>
    </recommendedName>
</protein>